<dbReference type="EMBL" id="CAWYQH010000013">
    <property type="protein sequence ID" value="CAK8674803.1"/>
    <property type="molecule type" value="Genomic_DNA"/>
</dbReference>
<reference evidence="1 2" key="1">
    <citation type="submission" date="2024-02" db="EMBL/GenBank/DDBJ databases">
        <authorList>
            <person name="Daric V."/>
            <person name="Darras S."/>
        </authorList>
    </citation>
    <scope>NUCLEOTIDE SEQUENCE [LARGE SCALE GENOMIC DNA]</scope>
</reference>
<evidence type="ECO:0000313" key="2">
    <source>
        <dbReference type="Proteomes" id="UP001642483"/>
    </source>
</evidence>
<dbReference type="Proteomes" id="UP001642483">
    <property type="component" value="Unassembled WGS sequence"/>
</dbReference>
<keyword evidence="2" id="KW-1185">Reference proteome</keyword>
<sequence length="386" mass="44750">MLEQKFLLLKMIRWHHAMTAIPVKYLWGYSQCRSSMPQSRIIACCRHSLPQAQESSYTVWPLHKQLDFKYGIPLTLLPNDNSVKCYKSKRSKSASKDHRPQNLMCLNDLSSTHAAILQSLRNTQVPSDKQLLHATEYGIHDCDFLHEHINSLFSESIILTCIKTVNKADEAKDYQMTSFSTSASINSKEKAKEPADDPKQKLLMLTEKIRSEVPGIFDKARDYHDFSMYTKHLELYVTLKKYKFSTSGLYKYKFVVSLFRRLHLLYLSKADVELLSILPNEEQNTVEVRWRVTGWPPVAVLATLLFRLPANQRYYDYVSTLFVTNDGLIWRHDVTKIRRLSDGVPFRTRVEALRQRTIGAVASCILPHASSNFRYKHRLSNKNVQT</sequence>
<comment type="caution">
    <text evidence="1">The sequence shown here is derived from an EMBL/GenBank/DDBJ whole genome shotgun (WGS) entry which is preliminary data.</text>
</comment>
<organism evidence="1 2">
    <name type="scientific">Clavelina lepadiformis</name>
    <name type="common">Light-bulb sea squirt</name>
    <name type="synonym">Ascidia lepadiformis</name>
    <dbReference type="NCBI Taxonomy" id="159417"/>
    <lineage>
        <taxon>Eukaryota</taxon>
        <taxon>Metazoa</taxon>
        <taxon>Chordata</taxon>
        <taxon>Tunicata</taxon>
        <taxon>Ascidiacea</taxon>
        <taxon>Aplousobranchia</taxon>
        <taxon>Clavelinidae</taxon>
        <taxon>Clavelina</taxon>
    </lineage>
</organism>
<gene>
    <name evidence="1" type="ORF">CVLEPA_LOCUS4465</name>
</gene>
<dbReference type="PANTHER" id="PTHR31094:SF2">
    <property type="entry name" value="RIKEN CDNA 2310061I04 GENE"/>
    <property type="match status" value="1"/>
</dbReference>
<name>A0ABP0F7T1_CLALP</name>
<protein>
    <submittedName>
        <fullName evidence="1">Uncharacterized protein</fullName>
    </submittedName>
</protein>
<evidence type="ECO:0000313" key="1">
    <source>
        <dbReference type="EMBL" id="CAK8674803.1"/>
    </source>
</evidence>
<dbReference type="InterPro" id="IPR018790">
    <property type="entry name" value="DUF2358"/>
</dbReference>
<dbReference type="PANTHER" id="PTHR31094">
    <property type="entry name" value="RIKEN CDNA 2310061I04 GENE"/>
    <property type="match status" value="1"/>
</dbReference>
<proteinExistence type="predicted"/>
<accession>A0ABP0F7T1</accession>
<dbReference type="Pfam" id="PF10184">
    <property type="entry name" value="DUF2358"/>
    <property type="match status" value="1"/>
</dbReference>